<protein>
    <submittedName>
        <fullName evidence="1">Uncharacterized protein</fullName>
    </submittedName>
</protein>
<dbReference type="STRING" id="1666911.HLUCCA11_04685"/>
<gene>
    <name evidence="1" type="ORF">HLUCCA11_04685</name>
</gene>
<accession>A0A0P8A1F9</accession>
<evidence type="ECO:0000313" key="2">
    <source>
        <dbReference type="Proteomes" id="UP000050465"/>
    </source>
</evidence>
<reference evidence="1 2" key="1">
    <citation type="submission" date="2015-09" db="EMBL/GenBank/DDBJ databases">
        <title>Identification and resolution of microdiversity through metagenomic sequencing of parallel consortia.</title>
        <authorList>
            <person name="Nelson W.C."/>
            <person name="Romine M.F."/>
            <person name="Lindemann S.R."/>
        </authorList>
    </citation>
    <scope>NUCLEOTIDE SEQUENCE [LARGE SCALE GENOMIC DNA]</scope>
    <source>
        <strain evidence="1">Ana</strain>
    </source>
</reference>
<evidence type="ECO:0000313" key="1">
    <source>
        <dbReference type="EMBL" id="KPQ36789.1"/>
    </source>
</evidence>
<sequence>MLSIKSFIVDKFLSVWWAVVILLLALPFAVWAVSFFNPSPEATACRLFSGHEVCAMSIRRSAARYWEYRTVVSIDGVKQPLELYNCRDRTRTLASDSTRVPFLTGKTGDWICQLTTPKRSSQLTERVNIGIR</sequence>
<organism evidence="1 2">
    <name type="scientific">Phormidesmis priestleyi Ana</name>
    <dbReference type="NCBI Taxonomy" id="1666911"/>
    <lineage>
        <taxon>Bacteria</taxon>
        <taxon>Bacillati</taxon>
        <taxon>Cyanobacteriota</taxon>
        <taxon>Cyanophyceae</taxon>
        <taxon>Leptolyngbyales</taxon>
        <taxon>Leptolyngbyaceae</taxon>
        <taxon>Phormidesmis</taxon>
    </lineage>
</organism>
<proteinExistence type="predicted"/>
<dbReference type="EMBL" id="LJZR01000004">
    <property type="protein sequence ID" value="KPQ36789.1"/>
    <property type="molecule type" value="Genomic_DNA"/>
</dbReference>
<dbReference type="AlphaFoldDB" id="A0A0P8A1F9"/>
<dbReference type="PATRIC" id="fig|1666911.3.peg.2944"/>
<comment type="caution">
    <text evidence="1">The sequence shown here is derived from an EMBL/GenBank/DDBJ whole genome shotgun (WGS) entry which is preliminary data.</text>
</comment>
<name>A0A0P8A1F9_9CYAN</name>
<dbReference type="Proteomes" id="UP000050465">
    <property type="component" value="Unassembled WGS sequence"/>
</dbReference>